<keyword evidence="2" id="KW-1185">Reference proteome</keyword>
<dbReference type="Proteomes" id="UP000410492">
    <property type="component" value="Unassembled WGS sequence"/>
</dbReference>
<gene>
    <name evidence="1" type="ORF">CALMAC_LOCUS10149</name>
</gene>
<proteinExistence type="predicted"/>
<dbReference type="AlphaFoldDB" id="A0A653CM59"/>
<name>A0A653CM59_CALMS</name>
<organism evidence="1 2">
    <name type="scientific">Callosobruchus maculatus</name>
    <name type="common">Southern cowpea weevil</name>
    <name type="synonym">Pulse bruchid</name>
    <dbReference type="NCBI Taxonomy" id="64391"/>
    <lineage>
        <taxon>Eukaryota</taxon>
        <taxon>Metazoa</taxon>
        <taxon>Ecdysozoa</taxon>
        <taxon>Arthropoda</taxon>
        <taxon>Hexapoda</taxon>
        <taxon>Insecta</taxon>
        <taxon>Pterygota</taxon>
        <taxon>Neoptera</taxon>
        <taxon>Endopterygota</taxon>
        <taxon>Coleoptera</taxon>
        <taxon>Polyphaga</taxon>
        <taxon>Cucujiformia</taxon>
        <taxon>Chrysomeloidea</taxon>
        <taxon>Chrysomelidae</taxon>
        <taxon>Bruchinae</taxon>
        <taxon>Bruchini</taxon>
        <taxon>Callosobruchus</taxon>
    </lineage>
</organism>
<evidence type="ECO:0000313" key="2">
    <source>
        <dbReference type="Proteomes" id="UP000410492"/>
    </source>
</evidence>
<dbReference type="EMBL" id="CAACVG010008180">
    <property type="protein sequence ID" value="VEN48835.1"/>
    <property type="molecule type" value="Genomic_DNA"/>
</dbReference>
<accession>A0A653CM59</accession>
<reference evidence="1 2" key="1">
    <citation type="submission" date="2019-01" db="EMBL/GenBank/DDBJ databases">
        <authorList>
            <person name="Sayadi A."/>
        </authorList>
    </citation>
    <scope>NUCLEOTIDE SEQUENCE [LARGE SCALE GENOMIC DNA]</scope>
</reference>
<protein>
    <submittedName>
        <fullName evidence="1">Uncharacterized protein</fullName>
    </submittedName>
</protein>
<evidence type="ECO:0000313" key="1">
    <source>
        <dbReference type="EMBL" id="VEN48835.1"/>
    </source>
</evidence>
<sequence>MFVVSLLQNYASQSFLRCHMSPLRFLTVSCAHLSSASLSFCYSAAFG</sequence>